<dbReference type="EMBL" id="JAWRVI010000057">
    <property type="protein sequence ID" value="KAK4083365.1"/>
    <property type="molecule type" value="Genomic_DNA"/>
</dbReference>
<reference evidence="2 5" key="3">
    <citation type="journal article" date="2024" name="Microbiol. Resour. Announc.">
        <title>Genome annotations for the ascomycete fungi Trichoderma harzianum, Trichoderma aggressivum, and Purpureocillium lilacinum.</title>
        <authorList>
            <person name="Beijen E.P.W."/>
            <person name="Ohm R.A."/>
        </authorList>
    </citation>
    <scope>NUCLEOTIDE SEQUENCE [LARGE SCALE GENOMIC DNA]</scope>
    <source>
        <strain evidence="2 5">CBS 150709</strain>
    </source>
</reference>
<keyword evidence="1" id="KW-0732">Signal</keyword>
<evidence type="ECO:0000313" key="4">
    <source>
        <dbReference type="Proteomes" id="UP000078340"/>
    </source>
</evidence>
<protein>
    <submittedName>
        <fullName evidence="3">Arthropod defensin domain-containing protein</fullName>
    </submittedName>
</protein>
<reference evidence="3 4" key="1">
    <citation type="submission" date="2016-02" db="EMBL/GenBank/DDBJ databases">
        <title>Biosynthesis of antibiotic leucinostatins and their inhibition on Phytophthora in bio-control Purpureocillium lilacinum.</title>
        <authorList>
            <person name="Wang G."/>
            <person name="Liu Z."/>
            <person name="Lin R."/>
            <person name="Li E."/>
            <person name="Mao Z."/>
            <person name="Ling J."/>
            <person name="Yin W."/>
            <person name="Xie B."/>
        </authorList>
    </citation>
    <scope>NUCLEOTIDE SEQUENCE [LARGE SCALE GENOMIC DNA]</scope>
    <source>
        <strain evidence="3">PLFJ-1</strain>
    </source>
</reference>
<dbReference type="PROSITE" id="PS51257">
    <property type="entry name" value="PROKAR_LIPOPROTEIN"/>
    <property type="match status" value="1"/>
</dbReference>
<dbReference type="Proteomes" id="UP000078340">
    <property type="component" value="Unassembled WGS sequence"/>
</dbReference>
<dbReference type="GeneID" id="28888228"/>
<dbReference type="KEGG" id="plj:28888228"/>
<organism evidence="3 4">
    <name type="scientific">Purpureocillium lilacinum</name>
    <name type="common">Paecilomyces lilacinus</name>
    <dbReference type="NCBI Taxonomy" id="33203"/>
    <lineage>
        <taxon>Eukaryota</taxon>
        <taxon>Fungi</taxon>
        <taxon>Dikarya</taxon>
        <taxon>Ascomycota</taxon>
        <taxon>Pezizomycotina</taxon>
        <taxon>Sordariomycetes</taxon>
        <taxon>Hypocreomycetidae</taxon>
        <taxon>Hypocreales</taxon>
        <taxon>Ophiocordycipitaceae</taxon>
        <taxon>Purpureocillium</taxon>
    </lineage>
</organism>
<proteinExistence type="predicted"/>
<keyword evidence="5" id="KW-1185">Reference proteome</keyword>
<gene>
    <name evidence="2" type="ORF">Purlil1_10776</name>
    <name evidence="3" type="ORF">VFPFJ_06104</name>
</gene>
<dbReference type="EMBL" id="LSBI01000005">
    <property type="protein sequence ID" value="OAQ89690.1"/>
    <property type="molecule type" value="Genomic_DNA"/>
</dbReference>
<dbReference type="AlphaFoldDB" id="A0A179HJP9"/>
<evidence type="ECO:0000256" key="1">
    <source>
        <dbReference type="SAM" id="SignalP"/>
    </source>
</evidence>
<name>A0A179HJP9_PURLI</name>
<accession>A0A179HJP9</accession>
<dbReference type="OrthoDB" id="3426307at2759"/>
<evidence type="ECO:0000313" key="5">
    <source>
        <dbReference type="Proteomes" id="UP001287286"/>
    </source>
</evidence>
<sequence length="130" mass="14137">MKFAAYISVLSTLLLVACAEVTWYDANRNVTCAGHDDGHIQCEEGHLNEAETLKLEAQASPAIKGRAASPLQKRVTCNIDGVTKGLACFGHCYAIGYCNSHCDEKNICRCDCKDLVEFPNPFVCSKTTCS</sequence>
<dbReference type="Proteomes" id="UP001287286">
    <property type="component" value="Unassembled WGS sequence"/>
</dbReference>
<feature type="signal peptide" evidence="1">
    <location>
        <begin position="1"/>
        <end position="19"/>
    </location>
</feature>
<evidence type="ECO:0000313" key="2">
    <source>
        <dbReference type="EMBL" id="KAK4083365.1"/>
    </source>
</evidence>
<feature type="chain" id="PRO_5008103675" evidence="1">
    <location>
        <begin position="20"/>
        <end position="130"/>
    </location>
</feature>
<evidence type="ECO:0000313" key="3">
    <source>
        <dbReference type="EMBL" id="OAQ89690.1"/>
    </source>
</evidence>
<reference evidence="2" key="2">
    <citation type="submission" date="2023-11" db="EMBL/GenBank/DDBJ databases">
        <authorList>
            <person name="Beijen E."/>
            <person name="Ohm R.A."/>
        </authorList>
    </citation>
    <scope>NUCLEOTIDE SEQUENCE</scope>
    <source>
        <strain evidence="2">CBS 150709</strain>
    </source>
</reference>
<comment type="caution">
    <text evidence="3">The sequence shown here is derived from an EMBL/GenBank/DDBJ whole genome shotgun (WGS) entry which is preliminary data.</text>
</comment>